<dbReference type="SMART" id="SM00175">
    <property type="entry name" value="RAB"/>
    <property type="match status" value="1"/>
</dbReference>
<keyword evidence="16" id="KW-1185">Reference proteome</keyword>
<dbReference type="InterPro" id="IPR038851">
    <property type="entry name" value="Rap1"/>
</dbReference>
<comment type="similarity">
    <text evidence="2">Belongs to the TRAFAC class translation factor GTPase superfamily. Classic translation factor GTPase family. EF-Tu/EF-1A subfamily.</text>
</comment>
<dbReference type="EnsemblMetazoa" id="GMOY000821-RA">
    <property type="protein sequence ID" value="GMOY000821-PA"/>
    <property type="gene ID" value="GMOY000821"/>
</dbReference>
<comment type="catalytic activity">
    <reaction evidence="12">
        <text>GTP + H2O = GDP + phosphate + H(+)</text>
        <dbReference type="Rhea" id="RHEA:19669"/>
        <dbReference type="ChEBI" id="CHEBI:15377"/>
        <dbReference type="ChEBI" id="CHEBI:15378"/>
        <dbReference type="ChEBI" id="CHEBI:37565"/>
        <dbReference type="ChEBI" id="CHEBI:43474"/>
        <dbReference type="ChEBI" id="CHEBI:58189"/>
    </reaction>
    <physiologicalReaction direction="left-to-right" evidence="12">
        <dbReference type="Rhea" id="RHEA:19670"/>
    </physiologicalReaction>
</comment>
<keyword evidence="6" id="KW-0547">Nucleotide-binding</keyword>
<dbReference type="InterPro" id="IPR009000">
    <property type="entry name" value="Transl_B-barrel_sf"/>
</dbReference>
<dbReference type="PROSITE" id="PS51419">
    <property type="entry name" value="RAB"/>
    <property type="match status" value="1"/>
</dbReference>
<dbReference type="PhylomeDB" id="A0A1B0FBA1"/>
<dbReference type="GO" id="GO:0003925">
    <property type="term" value="F:G protein activity"/>
    <property type="evidence" value="ECO:0007669"/>
    <property type="project" value="UniProtKB-EC"/>
</dbReference>
<reference evidence="15" key="1">
    <citation type="submission" date="2020-05" db="UniProtKB">
        <authorList>
            <consortium name="EnsemblMetazoa"/>
        </authorList>
    </citation>
    <scope>IDENTIFICATION</scope>
    <source>
        <strain evidence="15">Yale</strain>
    </source>
</reference>
<dbReference type="InterPro" id="IPR001806">
    <property type="entry name" value="Small_GTPase"/>
</dbReference>
<dbReference type="Gene3D" id="2.40.30.10">
    <property type="entry name" value="Translation factors"/>
    <property type="match status" value="2"/>
</dbReference>
<dbReference type="GO" id="GO:0008544">
    <property type="term" value="P:epidermis development"/>
    <property type="evidence" value="ECO:0007669"/>
    <property type="project" value="UniProtKB-ARBA"/>
</dbReference>
<dbReference type="SUPFAM" id="SSF52540">
    <property type="entry name" value="P-loop containing nucleoside triphosphate hydrolases"/>
    <property type="match status" value="2"/>
</dbReference>
<sequence length="931" mass="104503">MSRHRIVRTMDYNDEYDGYDDVYGHSVDDDSCISPTDAQQWLYDRARGQQSMSSFIRNNNDIAEEEVGEVEEEEKAYEKLRRDSENFQMPVLNEIEQARLTSCMDEVRSVVGDTISERRLVETCLKFGYDINKVLDEILNDECDRKAKRLQTEDLTNTTVAVNNKGIGPTKIVKSITTTATTTTTTPVVKVTAAPGEVKRGFEINSPNLQSSPVVSGRNTPIDISSDDCFRKTADTANAVVNLFKVSKEQSQRDAKQLYNKERADQKHHLNLIVIGHVDAGKSTLMGHLLYDTGNVSQRVMHKYEQESKKMGKQSFMYAWVLDETGEERARGITMDVGNFRFETETKSIALIDAPGHKDFIPNMISGATQADTALLVIDATRGEFESGFELGGQTREHALLVRSLGIQQLGVIINKLDTVSWSKERFDEIVQKLRTFLKQAGYRETDVTYIPCSGLTGENLAGPASDPSLTSWYKGPHVLAVIDNFKIPERSIDRPFRMSVSDIFKGTGAGFCISGRVETGVLGVNDKVLMGASREQAHVKSLLIDESPQNTVFAGDQVSVTLSGIDMNTITVGSFIYDPQHPMPVTTRFQARILVFNIKVPITKGHPVLLHHQSLIEPAVISKLIAQINKSTGEMTKIKPRCLGNHSCAVVELKISRPICIENYVDFKELGRFMLRVAGVTVAAGMVTLIYDNCTLFKIFYFFNLIRFSTVRMLIKYVRNRRNLTNTLYPAFLQKEKKTLTSEFSKMREYKIVVLGSGGVGKSALTVQFVQGIFVEKYDPTIEDSYRKQVEVDGQQCMLEILDTAGTEQFTAMRDLYMKNGQGFVLVYSITAQSTFNDLQDLREQILRVKDTDDVPMVLVGNKCDLEDERVVGKELGKSLANQFNCAFMETSAKAKVNVVDIFYDLVRQINKKSPEKKQKKPKKSLCVLL</sequence>
<dbReference type="EMBL" id="CCAG010014905">
    <property type="status" value="NOT_ANNOTATED_CDS"/>
    <property type="molecule type" value="Genomic_DNA"/>
</dbReference>
<evidence type="ECO:0000256" key="5">
    <source>
        <dbReference type="ARBA" id="ARBA00022553"/>
    </source>
</evidence>
<evidence type="ECO:0000313" key="15">
    <source>
        <dbReference type="EnsemblMetazoa" id="GMOY000821-PA"/>
    </source>
</evidence>
<keyword evidence="4" id="KW-0963">Cytoplasm</keyword>
<dbReference type="GO" id="GO:0006412">
    <property type="term" value="P:translation"/>
    <property type="evidence" value="ECO:0007669"/>
    <property type="project" value="UniProtKB-KW"/>
</dbReference>
<dbReference type="Pfam" id="PF22594">
    <property type="entry name" value="GTP-eEF1A_C"/>
    <property type="match status" value="1"/>
</dbReference>
<evidence type="ECO:0000256" key="2">
    <source>
        <dbReference type="ARBA" id="ARBA00007249"/>
    </source>
</evidence>
<dbReference type="Gene3D" id="3.40.50.300">
    <property type="entry name" value="P-loop containing nucleotide triphosphate hydrolases"/>
    <property type="match status" value="2"/>
</dbReference>
<dbReference type="GO" id="GO:0032486">
    <property type="term" value="P:Rap protein signal transduction"/>
    <property type="evidence" value="ECO:0007669"/>
    <property type="project" value="InterPro"/>
</dbReference>
<dbReference type="SUPFAM" id="SSF50447">
    <property type="entry name" value="Translation proteins"/>
    <property type="match status" value="1"/>
</dbReference>
<protein>
    <recommendedName>
        <fullName evidence="3">small monomeric GTPase</fullName>
        <ecNumber evidence="3">3.6.5.2</ecNumber>
    </recommendedName>
</protein>
<comment type="catalytic activity">
    <reaction evidence="11">
        <text>GTP + H2O = GDP + phosphate + H(+)</text>
        <dbReference type="Rhea" id="RHEA:19669"/>
        <dbReference type="ChEBI" id="CHEBI:15377"/>
        <dbReference type="ChEBI" id="CHEBI:15378"/>
        <dbReference type="ChEBI" id="CHEBI:37565"/>
        <dbReference type="ChEBI" id="CHEBI:43474"/>
        <dbReference type="ChEBI" id="CHEBI:58189"/>
        <dbReference type="EC" id="3.6.5.2"/>
    </reaction>
</comment>
<evidence type="ECO:0000256" key="10">
    <source>
        <dbReference type="ARBA" id="ARBA00023134"/>
    </source>
</evidence>
<evidence type="ECO:0000256" key="4">
    <source>
        <dbReference type="ARBA" id="ARBA00022490"/>
    </source>
</evidence>
<organism evidence="15 16">
    <name type="scientific">Glossina morsitans morsitans</name>
    <name type="common">Savannah tsetse fly</name>
    <dbReference type="NCBI Taxonomy" id="37546"/>
    <lineage>
        <taxon>Eukaryota</taxon>
        <taxon>Metazoa</taxon>
        <taxon>Ecdysozoa</taxon>
        <taxon>Arthropoda</taxon>
        <taxon>Hexapoda</taxon>
        <taxon>Insecta</taxon>
        <taxon>Pterygota</taxon>
        <taxon>Neoptera</taxon>
        <taxon>Endopterygota</taxon>
        <taxon>Diptera</taxon>
        <taxon>Brachycera</taxon>
        <taxon>Muscomorpha</taxon>
        <taxon>Hippoboscoidea</taxon>
        <taxon>Glossinidae</taxon>
        <taxon>Glossina</taxon>
    </lineage>
</organism>
<dbReference type="PROSITE" id="PS51420">
    <property type="entry name" value="RHO"/>
    <property type="match status" value="1"/>
</dbReference>
<evidence type="ECO:0000256" key="6">
    <source>
        <dbReference type="ARBA" id="ARBA00022741"/>
    </source>
</evidence>
<dbReference type="GO" id="GO:0005525">
    <property type="term" value="F:GTP binding"/>
    <property type="evidence" value="ECO:0007669"/>
    <property type="project" value="UniProtKB-KW"/>
</dbReference>
<dbReference type="GO" id="GO:0005737">
    <property type="term" value="C:cytoplasm"/>
    <property type="evidence" value="ECO:0007669"/>
    <property type="project" value="UniProtKB-SubCell"/>
</dbReference>
<dbReference type="EC" id="3.6.5.2" evidence="3"/>
<dbReference type="Pfam" id="PF00009">
    <property type="entry name" value="GTP_EFTU"/>
    <property type="match status" value="1"/>
</dbReference>
<dbReference type="Gene3D" id="1.10.8.10">
    <property type="entry name" value="DNA helicase RuvA subunit, C-terminal domain"/>
    <property type="match status" value="1"/>
</dbReference>
<evidence type="ECO:0000256" key="1">
    <source>
        <dbReference type="ARBA" id="ARBA00004496"/>
    </source>
</evidence>
<dbReference type="SMART" id="SM00173">
    <property type="entry name" value="RAS"/>
    <property type="match status" value="1"/>
</dbReference>
<dbReference type="InterPro" id="IPR015033">
    <property type="entry name" value="HBS1-like_N"/>
</dbReference>
<dbReference type="InterPro" id="IPR027417">
    <property type="entry name" value="P-loop_NTPase"/>
</dbReference>
<comment type="subcellular location">
    <subcellularLocation>
        <location evidence="1">Cytoplasm</location>
    </subcellularLocation>
</comment>
<dbReference type="PROSITE" id="PS51722">
    <property type="entry name" value="G_TR_2"/>
    <property type="match status" value="1"/>
</dbReference>
<dbReference type="PANTHER" id="PTHR23115">
    <property type="entry name" value="TRANSLATION FACTOR"/>
    <property type="match status" value="1"/>
</dbReference>
<dbReference type="SUPFAM" id="SSF50465">
    <property type="entry name" value="EF-Tu/eEF-1alpha/eIF2-gamma C-terminal domain"/>
    <property type="match status" value="1"/>
</dbReference>
<accession>A0A1B0FBA1</accession>
<dbReference type="FunFam" id="3.40.50.300:FF:000204">
    <property type="entry name" value="Translation elongation factor Tu"/>
    <property type="match status" value="1"/>
</dbReference>
<dbReference type="Pfam" id="PF00071">
    <property type="entry name" value="Ras"/>
    <property type="match status" value="1"/>
</dbReference>
<dbReference type="InterPro" id="IPR005225">
    <property type="entry name" value="Small_GTP-bd"/>
</dbReference>
<feature type="coiled-coil region" evidence="13">
    <location>
        <begin position="53"/>
        <end position="83"/>
    </location>
</feature>
<evidence type="ECO:0000313" key="16">
    <source>
        <dbReference type="Proteomes" id="UP000092444"/>
    </source>
</evidence>
<feature type="domain" description="Tr-type G" evidence="14">
    <location>
        <begin position="267"/>
        <end position="490"/>
    </location>
</feature>
<evidence type="ECO:0000256" key="11">
    <source>
        <dbReference type="ARBA" id="ARBA00048098"/>
    </source>
</evidence>
<dbReference type="Proteomes" id="UP000092444">
    <property type="component" value="Unassembled WGS sequence"/>
</dbReference>
<keyword evidence="13" id="KW-0175">Coiled coil</keyword>
<keyword evidence="7" id="KW-0378">Hydrolase</keyword>
<dbReference type="Pfam" id="PF03144">
    <property type="entry name" value="GTP_EFTU_D2"/>
    <property type="match status" value="1"/>
</dbReference>
<dbReference type="PROSITE" id="PS51421">
    <property type="entry name" value="RAS"/>
    <property type="match status" value="1"/>
</dbReference>
<name>A0A1B0FBA1_GLOMM</name>
<dbReference type="InterPro" id="IPR050100">
    <property type="entry name" value="TRAFAC_GTPase_members"/>
</dbReference>
<dbReference type="InterPro" id="IPR009001">
    <property type="entry name" value="Transl_elong_EF1A/Init_IF2_C"/>
</dbReference>
<dbReference type="CDD" id="cd16267">
    <property type="entry name" value="HBS1-like_II"/>
    <property type="match status" value="1"/>
</dbReference>
<dbReference type="CDD" id="cd04175">
    <property type="entry name" value="Rap1"/>
    <property type="match status" value="1"/>
</dbReference>
<dbReference type="FunFam" id="2.40.30.10:FF:000020">
    <property type="entry name" value="Translation elongation factor EF-1"/>
    <property type="match status" value="1"/>
</dbReference>
<dbReference type="InterPro" id="IPR037189">
    <property type="entry name" value="HBS1-like_N_sf"/>
</dbReference>
<keyword evidence="9" id="KW-0648">Protein biosynthesis</keyword>
<dbReference type="Pfam" id="PF08938">
    <property type="entry name" value="HBS1_N"/>
    <property type="match status" value="1"/>
</dbReference>
<dbReference type="VEuPathDB" id="VectorBase:GMOY000821"/>
<dbReference type="InterPro" id="IPR004161">
    <property type="entry name" value="EFTu-like_2"/>
</dbReference>
<evidence type="ECO:0000256" key="9">
    <source>
        <dbReference type="ARBA" id="ARBA00022917"/>
    </source>
</evidence>
<keyword evidence="10" id="KW-0342">GTP-binding</keyword>
<evidence type="ECO:0000256" key="3">
    <source>
        <dbReference type="ARBA" id="ARBA00011984"/>
    </source>
</evidence>
<dbReference type="CDD" id="cd04093">
    <property type="entry name" value="HBS1_C_III"/>
    <property type="match status" value="1"/>
</dbReference>
<dbReference type="AlphaFoldDB" id="A0A1B0FBA1"/>
<dbReference type="GO" id="GO:0006417">
    <property type="term" value="P:regulation of translation"/>
    <property type="evidence" value="ECO:0007669"/>
    <property type="project" value="UniProtKB-KW"/>
</dbReference>
<evidence type="ECO:0000256" key="12">
    <source>
        <dbReference type="ARBA" id="ARBA00049117"/>
    </source>
</evidence>
<keyword evidence="5" id="KW-0597">Phosphoprotein</keyword>
<dbReference type="InterPro" id="IPR000795">
    <property type="entry name" value="T_Tr_GTP-bd_dom"/>
</dbReference>
<dbReference type="InterPro" id="IPR054696">
    <property type="entry name" value="GTP-eEF1A_C"/>
</dbReference>
<proteinExistence type="inferred from homology"/>
<keyword evidence="8" id="KW-0810">Translation regulation</keyword>
<dbReference type="NCBIfam" id="TIGR00231">
    <property type="entry name" value="small_GTP"/>
    <property type="match status" value="1"/>
</dbReference>
<evidence type="ECO:0000256" key="8">
    <source>
        <dbReference type="ARBA" id="ARBA00022845"/>
    </source>
</evidence>
<evidence type="ECO:0000259" key="14">
    <source>
        <dbReference type="PROSITE" id="PS51722"/>
    </source>
</evidence>
<dbReference type="FunFam" id="2.40.30.10:FF:000035">
    <property type="entry name" value="HBS1-like translational GTPase"/>
    <property type="match status" value="1"/>
</dbReference>
<dbReference type="SMART" id="SM00174">
    <property type="entry name" value="RHO"/>
    <property type="match status" value="1"/>
</dbReference>
<dbReference type="SUPFAM" id="SSF109732">
    <property type="entry name" value="HBS1-like domain"/>
    <property type="match status" value="1"/>
</dbReference>
<dbReference type="SMART" id="SM00176">
    <property type="entry name" value="RAN"/>
    <property type="match status" value="1"/>
</dbReference>
<dbReference type="CDD" id="cd01883">
    <property type="entry name" value="EF1_alpha"/>
    <property type="match status" value="1"/>
</dbReference>
<dbReference type="PRINTS" id="PR00449">
    <property type="entry name" value="RASTRNSFRMNG"/>
</dbReference>
<evidence type="ECO:0000256" key="7">
    <source>
        <dbReference type="ARBA" id="ARBA00022801"/>
    </source>
</evidence>
<dbReference type="FunFam" id="3.40.50.300:FF:000182">
    <property type="entry name" value="ras-related protein Rap-1b"/>
    <property type="match status" value="1"/>
</dbReference>
<evidence type="ECO:0000256" key="13">
    <source>
        <dbReference type="SAM" id="Coils"/>
    </source>
</evidence>
<dbReference type="STRING" id="37546.A0A1B0FBA1"/>